<keyword evidence="5" id="KW-1185">Reference proteome</keyword>
<dbReference type="CDD" id="cd17039">
    <property type="entry name" value="Ubl_ubiquitin_like"/>
    <property type="match status" value="1"/>
</dbReference>
<dbReference type="EMBL" id="CDMY01000033">
    <property type="protein sequence ID" value="CEL91954.1"/>
    <property type="molecule type" value="Genomic_DNA"/>
</dbReference>
<dbReference type="AlphaFoldDB" id="A0A0G4E8D1"/>
<feature type="coiled-coil region" evidence="1">
    <location>
        <begin position="207"/>
        <end position="234"/>
    </location>
</feature>
<dbReference type="GO" id="GO:2000058">
    <property type="term" value="P:regulation of ubiquitin-dependent protein catabolic process"/>
    <property type="evidence" value="ECO:0007669"/>
    <property type="project" value="TreeGrafter"/>
</dbReference>
<proteinExistence type="predicted"/>
<dbReference type="STRING" id="1169540.A0A0G4E8D1"/>
<evidence type="ECO:0000256" key="2">
    <source>
        <dbReference type="SAM" id="MobiDB-lite"/>
    </source>
</evidence>
<dbReference type="InterPro" id="IPR009060">
    <property type="entry name" value="UBA-like_sf"/>
</dbReference>
<dbReference type="SUPFAM" id="SSF46934">
    <property type="entry name" value="UBA-like"/>
    <property type="match status" value="1"/>
</dbReference>
<feature type="compositionally biased region" description="Low complexity" evidence="2">
    <location>
        <begin position="697"/>
        <end position="710"/>
    </location>
</feature>
<sequence>MIHVKVGGSVHCEVDVEAETMTLAQMKQHIAEKAGLDSWSDWKVISRGKTLTDRDDDKTLRTLGFKNDTRIMITSASAGRQQLAADETAQSEGRVAEKKVEQILNTAAELARRQDAGTSARRHDYFASLETTSGEVINIPKQVEENLKLAMTLDAKAREIRSSSNEETARVLLEKARGAIEKVPDEFRNMIDNDVDIYLDLAWCYFKKQELSRLDDFEQALAKAETKLQRMEKRDRGDKAEMAARKAKKARLLLLQCVVAFFKDRKMQAAGFLNDGIEICDEFNVREEQMAYLQAMGYQFREAKRSLRAVCGRRRLSGDFVDMDDPTIVQEAIEFIYEMREKRSELNGKNREKHQLMLKQKRLGKCRDGSWVNMTLLQQFTLQKYPEKDVVRVLQKTNNDPQETERMLQEEALSKSMLESAVEAMVGMGVDAERARAALQLTSNNSIDEAMTIITTQDTNSQDSVPPAAAAAAAAASESSPSPAGPPSLDFSCLHNPLPSTNLEEWTGNELCVGFVCACVMCCVATRLLGGATLAMLNTQWNLTPPDIPPDDDDDGEEVDYQAEQLNEQIEEQFAHSLRTQSDPYAYLDIDLSEERAYLDVYRNTYLEHQRKFGDSGWSGMEILRVGAQALSHTSTASSSSGPSSATSAAATVPFPMQTDDAPSPMSIDQQPQQQQQEGGGGGQEGQDQPMDDSGGDNDNANDNGSGNAAEEGEGEGEDGGARKRHCGEGKAKDKEPEDGHGNK</sequence>
<reference evidence="4 5" key="1">
    <citation type="submission" date="2014-11" db="EMBL/GenBank/DDBJ databases">
        <authorList>
            <person name="Zhu J."/>
            <person name="Qi W."/>
            <person name="Song R."/>
        </authorList>
    </citation>
    <scope>NUCLEOTIDE SEQUENCE [LARGE SCALE GENOMIC DNA]</scope>
</reference>
<keyword evidence="1" id="KW-0175">Coiled coil</keyword>
<organism evidence="4 5">
    <name type="scientific">Vitrella brassicaformis (strain CCMP3155)</name>
    <dbReference type="NCBI Taxonomy" id="1169540"/>
    <lineage>
        <taxon>Eukaryota</taxon>
        <taxon>Sar</taxon>
        <taxon>Alveolata</taxon>
        <taxon>Colpodellida</taxon>
        <taxon>Vitrellaceae</taxon>
        <taxon>Vitrella</taxon>
    </lineage>
</organism>
<accession>A0A0G4E8D1</accession>
<feature type="domain" description="UBA" evidence="3">
    <location>
        <begin position="416"/>
        <end position="457"/>
    </location>
</feature>
<dbReference type="PANTHER" id="PTHR12948:SF3">
    <property type="entry name" value="NEDD8 ULTIMATE BUSTER 1"/>
    <property type="match status" value="1"/>
</dbReference>
<dbReference type="PROSITE" id="PS50030">
    <property type="entry name" value="UBA"/>
    <property type="match status" value="1"/>
</dbReference>
<name>A0A0G4E8D1_VITBC</name>
<feature type="compositionally biased region" description="Basic and acidic residues" evidence="2">
    <location>
        <begin position="727"/>
        <end position="744"/>
    </location>
</feature>
<dbReference type="Gene3D" id="3.10.20.90">
    <property type="entry name" value="Phosphatidylinositol 3-kinase Catalytic Subunit, Chain A, domain 1"/>
    <property type="match status" value="1"/>
</dbReference>
<dbReference type="SMART" id="SM00165">
    <property type="entry name" value="UBA"/>
    <property type="match status" value="1"/>
</dbReference>
<evidence type="ECO:0000313" key="5">
    <source>
        <dbReference type="Proteomes" id="UP000041254"/>
    </source>
</evidence>
<dbReference type="VEuPathDB" id="CryptoDB:Vbra_6708"/>
<dbReference type="OrthoDB" id="434245at2759"/>
<dbReference type="Proteomes" id="UP000041254">
    <property type="component" value="Unassembled WGS sequence"/>
</dbReference>
<evidence type="ECO:0000313" key="4">
    <source>
        <dbReference type="EMBL" id="CEL91954.1"/>
    </source>
</evidence>
<feature type="compositionally biased region" description="Low complexity" evidence="2">
    <location>
        <begin position="464"/>
        <end position="482"/>
    </location>
</feature>
<dbReference type="OMA" id="WIGILEV"/>
<dbReference type="InParanoid" id="A0A0G4E8D1"/>
<feature type="region of interest" description="Disordered" evidence="2">
    <location>
        <begin position="655"/>
        <end position="744"/>
    </location>
</feature>
<dbReference type="InterPro" id="IPR015940">
    <property type="entry name" value="UBA"/>
</dbReference>
<feature type="region of interest" description="Disordered" evidence="2">
    <location>
        <begin position="458"/>
        <end position="486"/>
    </location>
</feature>
<protein>
    <recommendedName>
        <fullName evidence="3">UBA domain-containing protein</fullName>
    </recommendedName>
</protein>
<dbReference type="SUPFAM" id="SSF54236">
    <property type="entry name" value="Ubiquitin-like"/>
    <property type="match status" value="1"/>
</dbReference>
<dbReference type="InterPro" id="IPR039749">
    <property type="entry name" value="NUB1"/>
</dbReference>
<evidence type="ECO:0000256" key="1">
    <source>
        <dbReference type="SAM" id="Coils"/>
    </source>
</evidence>
<dbReference type="PANTHER" id="PTHR12948">
    <property type="entry name" value="NEDD8 ULTIMATE BUSTER-1 BS4 PROTEIN"/>
    <property type="match status" value="1"/>
</dbReference>
<dbReference type="InterPro" id="IPR029071">
    <property type="entry name" value="Ubiquitin-like_domsf"/>
</dbReference>
<dbReference type="Gene3D" id="1.10.8.10">
    <property type="entry name" value="DNA helicase RuvA subunit, C-terminal domain"/>
    <property type="match status" value="1"/>
</dbReference>
<evidence type="ECO:0000259" key="3">
    <source>
        <dbReference type="PROSITE" id="PS50030"/>
    </source>
</evidence>
<gene>
    <name evidence="4" type="ORF">Vbra_6708</name>
</gene>